<evidence type="ECO:0000313" key="1">
    <source>
        <dbReference type="EMBL" id="PWN17810.1"/>
    </source>
</evidence>
<dbReference type="Proteomes" id="UP000245942">
    <property type="component" value="Unassembled WGS sequence"/>
</dbReference>
<name>A0A316TXB3_9BASI</name>
<reference evidence="1 2" key="1">
    <citation type="journal article" date="2018" name="Mol. Biol. Evol.">
        <title>Broad Genomic Sampling Reveals a Smut Pathogenic Ancestry of the Fungal Clade Ustilaginomycotina.</title>
        <authorList>
            <person name="Kijpornyongpan T."/>
            <person name="Mondo S.J."/>
            <person name="Barry K."/>
            <person name="Sandor L."/>
            <person name="Lee J."/>
            <person name="Lipzen A."/>
            <person name="Pangilinan J."/>
            <person name="LaButti K."/>
            <person name="Hainaut M."/>
            <person name="Henrissat B."/>
            <person name="Grigoriev I.V."/>
            <person name="Spatafora J.W."/>
            <person name="Aime M.C."/>
        </authorList>
    </citation>
    <scope>NUCLEOTIDE SEQUENCE [LARGE SCALE GENOMIC DNA]</scope>
    <source>
        <strain evidence="1 2">MCA 4718</strain>
    </source>
</reference>
<proteinExistence type="predicted"/>
<gene>
    <name evidence="1" type="ORF">BCV69DRAFT_122731</name>
</gene>
<dbReference type="AlphaFoldDB" id="A0A316TXB3"/>
<evidence type="ECO:0000313" key="2">
    <source>
        <dbReference type="Proteomes" id="UP000245942"/>
    </source>
</evidence>
<dbReference type="RefSeq" id="XP_025344970.1">
    <property type="nucleotide sequence ID" value="XM_025489162.1"/>
</dbReference>
<sequence length="149" mass="16413">MKEERRDATPITDTVRLQVKRRPLTRLDALCRGDANAVVRANRQVMVSDLVGAYVRLTRLFAFAGPLIVRPSTPWLASISTSSHSLLRLHIAAFALPASSQVHHQHSYLIVVASGIRTESIHARCCLRPSSLHSASPSAPLYTFFDTGL</sequence>
<organism evidence="1 2">
    <name type="scientific">Pseudomicrostroma glucosiphilum</name>
    <dbReference type="NCBI Taxonomy" id="1684307"/>
    <lineage>
        <taxon>Eukaryota</taxon>
        <taxon>Fungi</taxon>
        <taxon>Dikarya</taxon>
        <taxon>Basidiomycota</taxon>
        <taxon>Ustilaginomycotina</taxon>
        <taxon>Exobasidiomycetes</taxon>
        <taxon>Microstromatales</taxon>
        <taxon>Microstromatales incertae sedis</taxon>
        <taxon>Pseudomicrostroma</taxon>
    </lineage>
</organism>
<keyword evidence="2" id="KW-1185">Reference proteome</keyword>
<accession>A0A316TXB3</accession>
<dbReference type="GeneID" id="37010896"/>
<protein>
    <submittedName>
        <fullName evidence="1">Uncharacterized protein</fullName>
    </submittedName>
</protein>
<dbReference type="EMBL" id="KZ819340">
    <property type="protein sequence ID" value="PWN17810.1"/>
    <property type="molecule type" value="Genomic_DNA"/>
</dbReference>